<gene>
    <name evidence="1" type="ORF">RQM65_06705</name>
</gene>
<evidence type="ECO:0000313" key="2">
    <source>
        <dbReference type="Proteomes" id="UP001250656"/>
    </source>
</evidence>
<accession>A0ABU3L446</accession>
<proteinExistence type="predicted"/>
<protein>
    <submittedName>
        <fullName evidence="1">Uncharacterized protein</fullName>
    </submittedName>
</protein>
<comment type="caution">
    <text evidence="1">The sequence shown here is derived from an EMBL/GenBank/DDBJ whole genome shotgun (WGS) entry which is preliminary data.</text>
</comment>
<sequence length="79" mass="9226">MKINIDKQIKSLKDVIEIYADQLENLHEHSKNPAESKESIKKELEAFKTLSEFLVNSKERRSEIISLRSRLNALIEICK</sequence>
<dbReference type="RefSeq" id="WP_314013622.1">
    <property type="nucleotide sequence ID" value="NZ_JAVTTP010000001.1"/>
</dbReference>
<dbReference type="Proteomes" id="UP001250656">
    <property type="component" value="Unassembled WGS sequence"/>
</dbReference>
<keyword evidence="2" id="KW-1185">Reference proteome</keyword>
<dbReference type="EMBL" id="JAVTTP010000001">
    <property type="protein sequence ID" value="MDT7828348.1"/>
    <property type="molecule type" value="Genomic_DNA"/>
</dbReference>
<reference evidence="1 2" key="1">
    <citation type="submission" date="2023-09" db="EMBL/GenBank/DDBJ databases">
        <title>Novel taxa isolated from Blanes Bay.</title>
        <authorList>
            <person name="Rey-Velasco X."/>
            <person name="Lucena T."/>
        </authorList>
    </citation>
    <scope>NUCLEOTIDE SEQUENCE [LARGE SCALE GENOMIC DNA]</scope>
    <source>
        <strain evidence="1 2">S334</strain>
    </source>
</reference>
<evidence type="ECO:0000313" key="1">
    <source>
        <dbReference type="EMBL" id="MDT7828348.1"/>
    </source>
</evidence>
<name>A0ABU3L446_9FLAO</name>
<organism evidence="1 2">
    <name type="scientific">Pricia mediterranea</name>
    <dbReference type="NCBI Taxonomy" id="3076079"/>
    <lineage>
        <taxon>Bacteria</taxon>
        <taxon>Pseudomonadati</taxon>
        <taxon>Bacteroidota</taxon>
        <taxon>Flavobacteriia</taxon>
        <taxon>Flavobacteriales</taxon>
        <taxon>Flavobacteriaceae</taxon>
        <taxon>Pricia</taxon>
    </lineage>
</organism>